<proteinExistence type="predicted"/>
<evidence type="ECO:0000313" key="2">
    <source>
        <dbReference type="Proteomes" id="UP000281553"/>
    </source>
</evidence>
<keyword evidence="2" id="KW-1185">Reference proteome</keyword>
<gene>
    <name evidence="1" type="ORF">DILT_LOCUS6138</name>
</gene>
<accession>A0A3P7LEL1</accession>
<protein>
    <submittedName>
        <fullName evidence="1">Uncharacterized protein</fullName>
    </submittedName>
</protein>
<dbReference type="EMBL" id="UYRU01048878">
    <property type="protein sequence ID" value="VDN10307.1"/>
    <property type="molecule type" value="Genomic_DNA"/>
</dbReference>
<dbReference type="Proteomes" id="UP000281553">
    <property type="component" value="Unassembled WGS sequence"/>
</dbReference>
<evidence type="ECO:0000313" key="1">
    <source>
        <dbReference type="EMBL" id="VDN10307.1"/>
    </source>
</evidence>
<reference evidence="1 2" key="1">
    <citation type="submission" date="2018-11" db="EMBL/GenBank/DDBJ databases">
        <authorList>
            <consortium name="Pathogen Informatics"/>
        </authorList>
    </citation>
    <scope>NUCLEOTIDE SEQUENCE [LARGE SCALE GENOMIC DNA]</scope>
</reference>
<organism evidence="1 2">
    <name type="scientific">Dibothriocephalus latus</name>
    <name type="common">Fish tapeworm</name>
    <name type="synonym">Diphyllobothrium latum</name>
    <dbReference type="NCBI Taxonomy" id="60516"/>
    <lineage>
        <taxon>Eukaryota</taxon>
        <taxon>Metazoa</taxon>
        <taxon>Spiralia</taxon>
        <taxon>Lophotrochozoa</taxon>
        <taxon>Platyhelminthes</taxon>
        <taxon>Cestoda</taxon>
        <taxon>Eucestoda</taxon>
        <taxon>Diphyllobothriidea</taxon>
        <taxon>Diphyllobothriidae</taxon>
        <taxon>Dibothriocephalus</taxon>
    </lineage>
</organism>
<sequence length="101" mass="11272">MIIRPQSINKRKDLAFPYCELRHCLSKRIGYVGRAGPNNNSDDSEHNCHAITKPVSDMDKEIAAINESKAKCQAITAPSKTQVVATGVDNYIIHADDRYEL</sequence>
<name>A0A3P7LEL1_DIBLA</name>
<dbReference type="AlphaFoldDB" id="A0A3P7LEL1"/>